<dbReference type="AlphaFoldDB" id="A0A2I1H8D9"/>
<dbReference type="EMBL" id="LLXI01001782">
    <property type="protein sequence ID" value="PKY55130.1"/>
    <property type="molecule type" value="Genomic_DNA"/>
</dbReference>
<gene>
    <name evidence="1" type="ORF">RhiirA4_427285</name>
</gene>
<organism evidence="1 2">
    <name type="scientific">Rhizophagus irregularis</name>
    <dbReference type="NCBI Taxonomy" id="588596"/>
    <lineage>
        <taxon>Eukaryota</taxon>
        <taxon>Fungi</taxon>
        <taxon>Fungi incertae sedis</taxon>
        <taxon>Mucoromycota</taxon>
        <taxon>Glomeromycotina</taxon>
        <taxon>Glomeromycetes</taxon>
        <taxon>Glomerales</taxon>
        <taxon>Glomeraceae</taxon>
        <taxon>Rhizophagus</taxon>
    </lineage>
</organism>
<keyword evidence="2" id="KW-1185">Reference proteome</keyword>
<sequence>MYILEQFLVMDTPSLRQSDDSPTHVPSDPTPRFSSAFALSSSTHFHIVGTVHEGDLSTSHLNCAWVQTLDDYILESGVFSCPMVSPYKDVAELTFIIYVLNSLPPDSAVNFSSLLQLCLSYQNWMNAFLVKWVRLKNNFLWSCIFELIRFKHISCGFNGVNKDAPIPPYLARAQDLIKETAQTTPSRLIPLMDEIFPSYLKTMSLFTGFDELLTQDPRFPVLYADDSLCPNCGIFMETLEHFFICLPSSLDASDSNPEPLQHKDITVELIQRFLLGFSEMYIPEQFLVIDTSSLRQSDDSPTHVPSDLTPSLLPAFALSSNTHFHIVGTVHEGDHSISHLKCAWVQTLDDYILESEVFSCPMVSPYKDVAELTFIIYVLNSLPSESTVEFSSLLKLQISYHNWMNASPAKRTRLKNNFLWSCIFELIKSKRISCGINGLIKDAPIPPYLARALDLIKETAQITPSRLIPLMDEIFPSFLKTMGLFTGFDELLTQDPVTYWRTITDIKNFFSLLGLSRFTMLQTSFHAVD</sequence>
<comment type="caution">
    <text evidence="1">The sequence shown here is derived from an EMBL/GenBank/DDBJ whole genome shotgun (WGS) entry which is preliminary data.</text>
</comment>
<reference evidence="1 2" key="1">
    <citation type="submission" date="2015-10" db="EMBL/GenBank/DDBJ databases">
        <title>Genome analyses suggest a sexual origin of heterokaryosis in a supposedly ancient asexual fungus.</title>
        <authorList>
            <person name="Ropars J."/>
            <person name="Sedzielewska K."/>
            <person name="Noel J."/>
            <person name="Charron P."/>
            <person name="Farinelli L."/>
            <person name="Marton T."/>
            <person name="Kruger M."/>
            <person name="Pelin A."/>
            <person name="Brachmann A."/>
            <person name="Corradi N."/>
        </authorList>
    </citation>
    <scope>NUCLEOTIDE SEQUENCE [LARGE SCALE GENOMIC DNA]</scope>
    <source>
        <strain evidence="1 2">A4</strain>
    </source>
</reference>
<dbReference type="Proteomes" id="UP000234323">
    <property type="component" value="Unassembled WGS sequence"/>
</dbReference>
<name>A0A2I1H8D9_9GLOM</name>
<evidence type="ECO:0000313" key="1">
    <source>
        <dbReference type="EMBL" id="PKY55130.1"/>
    </source>
</evidence>
<accession>A0A2I1H8D9</accession>
<proteinExistence type="predicted"/>
<evidence type="ECO:0000313" key="2">
    <source>
        <dbReference type="Proteomes" id="UP000234323"/>
    </source>
</evidence>
<protein>
    <submittedName>
        <fullName evidence="1">Uncharacterized protein</fullName>
    </submittedName>
</protein>